<accession>A0AAW1LYV4</accession>
<dbReference type="AlphaFoldDB" id="A0AAW1LYV4"/>
<gene>
    <name evidence="2" type="ORF">RND81_03G078700</name>
</gene>
<dbReference type="InterPro" id="IPR012337">
    <property type="entry name" value="RNaseH-like_sf"/>
</dbReference>
<dbReference type="InterPro" id="IPR044730">
    <property type="entry name" value="RNase_H-like_dom_plant"/>
</dbReference>
<organism evidence="2 3">
    <name type="scientific">Saponaria officinalis</name>
    <name type="common">Common soapwort</name>
    <name type="synonym">Lychnis saponaria</name>
    <dbReference type="NCBI Taxonomy" id="3572"/>
    <lineage>
        <taxon>Eukaryota</taxon>
        <taxon>Viridiplantae</taxon>
        <taxon>Streptophyta</taxon>
        <taxon>Embryophyta</taxon>
        <taxon>Tracheophyta</taxon>
        <taxon>Spermatophyta</taxon>
        <taxon>Magnoliopsida</taxon>
        <taxon>eudicotyledons</taxon>
        <taxon>Gunneridae</taxon>
        <taxon>Pentapetalae</taxon>
        <taxon>Caryophyllales</taxon>
        <taxon>Caryophyllaceae</taxon>
        <taxon>Caryophylleae</taxon>
        <taxon>Saponaria</taxon>
    </lineage>
</organism>
<evidence type="ECO:0000313" key="2">
    <source>
        <dbReference type="EMBL" id="KAK9741055.1"/>
    </source>
</evidence>
<dbReference type="CDD" id="cd06222">
    <property type="entry name" value="RNase_H_like"/>
    <property type="match status" value="1"/>
</dbReference>
<dbReference type="Pfam" id="PF13456">
    <property type="entry name" value="RVT_3"/>
    <property type="match status" value="1"/>
</dbReference>
<name>A0AAW1LYV4_SAPOF</name>
<dbReference type="PANTHER" id="PTHR33116:SF86">
    <property type="entry name" value="REVERSE TRANSCRIPTASE DOMAIN-CONTAINING PROTEIN"/>
    <property type="match status" value="1"/>
</dbReference>
<dbReference type="GO" id="GO:0003676">
    <property type="term" value="F:nucleic acid binding"/>
    <property type="evidence" value="ECO:0007669"/>
    <property type="project" value="InterPro"/>
</dbReference>
<dbReference type="Gene3D" id="3.30.420.10">
    <property type="entry name" value="Ribonuclease H-like superfamily/Ribonuclease H"/>
    <property type="match status" value="1"/>
</dbReference>
<feature type="domain" description="RNase H type-1" evidence="1">
    <location>
        <begin position="414"/>
        <end position="519"/>
    </location>
</feature>
<evidence type="ECO:0000259" key="1">
    <source>
        <dbReference type="Pfam" id="PF13456"/>
    </source>
</evidence>
<dbReference type="SUPFAM" id="SSF53098">
    <property type="entry name" value="Ribonuclease H-like"/>
    <property type="match status" value="1"/>
</dbReference>
<dbReference type="EMBL" id="JBDFQZ010000003">
    <property type="protein sequence ID" value="KAK9741055.1"/>
    <property type="molecule type" value="Genomic_DNA"/>
</dbReference>
<evidence type="ECO:0000313" key="3">
    <source>
        <dbReference type="Proteomes" id="UP001443914"/>
    </source>
</evidence>
<dbReference type="PANTHER" id="PTHR33116">
    <property type="entry name" value="REVERSE TRANSCRIPTASE ZINC-BINDING DOMAIN-CONTAINING PROTEIN-RELATED-RELATED"/>
    <property type="match status" value="1"/>
</dbReference>
<sequence length="552" mass="62833">MGFDDGWTDRVLCCVESVSFSVLINGKPSRIFTPERGLRQGDPLSPYLFYPIGRGYSRGKSCSALARDNGFVHDGPGKLFGSPYGWKGTLLSKAGREVLIKAVAQSIPTYAMSVSKLPSTFCDELRRLISQFWWGHNQGERKIHWVAWEKLCTPKIFGGLGFRNYQILCTRGDSLAARAELGGNPSFTWRSIWEARWILSPKPEDCELVLDKVQGCLLAFEADMVLNTCLSLRRPPDDCVRSAYKAISNTPPGEDEPSSSETDRWIWASIWKTKTLLRIKLFFWQLCRGEETELHLFRDCSRVREVWECAKWDEWVDDVGRFDVVDWIQKLWEVMGEKERGKLMMICWWVWRSRCEVVFEGRVFSGREVFGKAMNMLLEMKGEQESKKKGHTFNGKVEHVVGRQVEVWGPPWSNVDASIREGVGVGYGVVARDGFGQVLWSCVFQERVTMEVRMAEAGALLRGVRVAVQKGVKEVVFESDCQEVINALQKGSTGRSCFQLVLDDILVVRDCNKVAHELANFHPWMVGGRFWSCGVPDSVAHFVMLDLEFMEN</sequence>
<dbReference type="Proteomes" id="UP001443914">
    <property type="component" value="Unassembled WGS sequence"/>
</dbReference>
<reference evidence="2" key="1">
    <citation type="submission" date="2024-03" db="EMBL/GenBank/DDBJ databases">
        <title>WGS assembly of Saponaria officinalis var. Norfolk2.</title>
        <authorList>
            <person name="Jenkins J."/>
            <person name="Shu S."/>
            <person name="Grimwood J."/>
            <person name="Barry K."/>
            <person name="Goodstein D."/>
            <person name="Schmutz J."/>
            <person name="Leebens-Mack J."/>
            <person name="Osbourn A."/>
        </authorList>
    </citation>
    <scope>NUCLEOTIDE SEQUENCE [LARGE SCALE GENOMIC DNA]</scope>
    <source>
        <strain evidence="2">JIC</strain>
    </source>
</reference>
<dbReference type="GO" id="GO:0004523">
    <property type="term" value="F:RNA-DNA hybrid ribonuclease activity"/>
    <property type="evidence" value="ECO:0007669"/>
    <property type="project" value="InterPro"/>
</dbReference>
<proteinExistence type="predicted"/>
<dbReference type="InterPro" id="IPR036397">
    <property type="entry name" value="RNaseH_sf"/>
</dbReference>
<dbReference type="InterPro" id="IPR002156">
    <property type="entry name" value="RNaseH_domain"/>
</dbReference>
<keyword evidence="3" id="KW-1185">Reference proteome</keyword>
<protein>
    <recommendedName>
        <fullName evidence="1">RNase H type-1 domain-containing protein</fullName>
    </recommendedName>
</protein>
<comment type="caution">
    <text evidence="2">The sequence shown here is derived from an EMBL/GenBank/DDBJ whole genome shotgun (WGS) entry which is preliminary data.</text>
</comment>